<dbReference type="InterPro" id="IPR013424">
    <property type="entry name" value="Ice-binding_C"/>
</dbReference>
<feature type="domain" description="Ice-binding protein C-terminal" evidence="1">
    <location>
        <begin position="207"/>
        <end position="232"/>
    </location>
</feature>
<protein>
    <submittedName>
        <fullName evidence="2">PEP-CTERM protein-sorting domain-containing protein</fullName>
    </submittedName>
</protein>
<name>A0A146GAX5_TERSA</name>
<accession>A0A146GAX5</accession>
<keyword evidence="3" id="KW-1185">Reference proteome</keyword>
<proteinExistence type="predicted"/>
<evidence type="ECO:0000259" key="1">
    <source>
        <dbReference type="Pfam" id="PF07589"/>
    </source>
</evidence>
<dbReference type="Proteomes" id="UP000076023">
    <property type="component" value="Unassembled WGS sequence"/>
</dbReference>
<dbReference type="Pfam" id="PF07589">
    <property type="entry name" value="PEP-CTERM"/>
    <property type="match status" value="1"/>
</dbReference>
<dbReference type="AlphaFoldDB" id="A0A146GAX5"/>
<sequence>MVSIIKIVQGAAGSLRAGMQSSRYQLMACAIAALIGAGGMSKASAAPVIWSVDVDLPESGYLYFNIFTGYASTLPDPGYTYTYSIHNFAYNTTPPVIQTVLNSNNPADKVVVNGPECVSFGEGSEINGSEFYWSGGNLATYDPSRNPPYISNFTPEWTSYVGLKFSDAESNVYYGWASFIVQGDNTLVTLTGFGYESTPGAPATVGAVPEPSTVGLLALAGAGLTLAWRSRRRA</sequence>
<reference evidence="3" key="1">
    <citation type="journal article" date="2017" name="Genome Announc.">
        <title>Draft Genome Sequence of Terrimicrobium sacchariphilum NM-5T, a Facultative Anaerobic Soil Bacterium of the Class Spartobacteria.</title>
        <authorList>
            <person name="Qiu Y.L."/>
            <person name="Tourlousse D.M."/>
            <person name="Matsuura N."/>
            <person name="Ohashi A."/>
            <person name="Sekiguchi Y."/>
        </authorList>
    </citation>
    <scope>NUCLEOTIDE SEQUENCE [LARGE SCALE GENOMIC DNA]</scope>
    <source>
        <strain evidence="3">NM-5</strain>
    </source>
</reference>
<dbReference type="NCBIfam" id="TIGR02595">
    <property type="entry name" value="PEP_CTERM"/>
    <property type="match status" value="1"/>
</dbReference>
<dbReference type="InParanoid" id="A0A146GAX5"/>
<gene>
    <name evidence="2" type="ORF">TSACC_22797</name>
</gene>
<comment type="caution">
    <text evidence="2">The sequence shown here is derived from an EMBL/GenBank/DDBJ whole genome shotgun (WGS) entry which is preliminary data.</text>
</comment>
<organism evidence="2 3">
    <name type="scientific">Terrimicrobium sacchariphilum</name>
    <dbReference type="NCBI Taxonomy" id="690879"/>
    <lineage>
        <taxon>Bacteria</taxon>
        <taxon>Pseudomonadati</taxon>
        <taxon>Verrucomicrobiota</taxon>
        <taxon>Terrimicrobiia</taxon>
        <taxon>Terrimicrobiales</taxon>
        <taxon>Terrimicrobiaceae</taxon>
        <taxon>Terrimicrobium</taxon>
    </lineage>
</organism>
<evidence type="ECO:0000313" key="2">
    <source>
        <dbReference type="EMBL" id="GAT34372.1"/>
    </source>
</evidence>
<dbReference type="EMBL" id="BDCO01000002">
    <property type="protein sequence ID" value="GAT34372.1"/>
    <property type="molecule type" value="Genomic_DNA"/>
</dbReference>
<evidence type="ECO:0000313" key="3">
    <source>
        <dbReference type="Proteomes" id="UP000076023"/>
    </source>
</evidence>